<evidence type="ECO:0000259" key="1">
    <source>
        <dbReference type="PROSITE" id="PS51819"/>
    </source>
</evidence>
<reference evidence="2" key="1">
    <citation type="submission" date="2022-12" db="EMBL/GenBank/DDBJ databases">
        <title>Paraconexibacter alkalitolerans sp. nov. and Baekduia alba sp. nov., isolated from soil and emended description of the genera Paraconexibacter (Chun et al., 2020) and Baekduia (An et al., 2020).</title>
        <authorList>
            <person name="Vieira S."/>
            <person name="Huber K.J."/>
            <person name="Geppert A."/>
            <person name="Wolf J."/>
            <person name="Neumann-Schaal M."/>
            <person name="Muesken M."/>
            <person name="Overmann J."/>
        </authorList>
    </citation>
    <scope>NUCLEOTIDE SEQUENCE</scope>
    <source>
        <strain evidence="2">AEG42_29</strain>
    </source>
</reference>
<proteinExistence type="predicted"/>
<evidence type="ECO:0000313" key="2">
    <source>
        <dbReference type="EMBL" id="XAY06702.1"/>
    </source>
</evidence>
<dbReference type="RefSeq" id="WP_354697921.1">
    <property type="nucleotide sequence ID" value="NZ_CP114014.1"/>
</dbReference>
<dbReference type="InterPro" id="IPR037523">
    <property type="entry name" value="VOC_core"/>
</dbReference>
<dbReference type="PROSITE" id="PS51819">
    <property type="entry name" value="VOC"/>
    <property type="match status" value="1"/>
</dbReference>
<gene>
    <name evidence="2" type="ORF">DSM112329_03579</name>
</gene>
<feature type="domain" description="VOC" evidence="1">
    <location>
        <begin position="4"/>
        <end position="115"/>
    </location>
</feature>
<name>A0AAU7AYK4_9ACTN</name>
<dbReference type="Pfam" id="PF00903">
    <property type="entry name" value="Glyoxalase"/>
    <property type="match status" value="1"/>
</dbReference>
<dbReference type="Gene3D" id="3.10.180.10">
    <property type="entry name" value="2,3-Dihydroxybiphenyl 1,2-Dioxygenase, domain 1"/>
    <property type="match status" value="1"/>
</dbReference>
<sequence>MINGISAVWLPVTDMDRAVAFYRDTLGLTVNDQQADWSELECDGLRIGLNGSPQESPHGDGGALIAFRVDGDIEAEVESLKGKDVEFSGDVSDHPWGRIAPFKDPDGNDLQLYAAPA</sequence>
<accession>A0AAU7AYK4</accession>
<dbReference type="SUPFAM" id="SSF54593">
    <property type="entry name" value="Glyoxalase/Bleomycin resistance protein/Dihydroxybiphenyl dioxygenase"/>
    <property type="match status" value="1"/>
</dbReference>
<dbReference type="InterPro" id="IPR004360">
    <property type="entry name" value="Glyas_Fos-R_dOase_dom"/>
</dbReference>
<organism evidence="2">
    <name type="scientific">Paraconexibacter sp. AEG42_29</name>
    <dbReference type="NCBI Taxonomy" id="2997339"/>
    <lineage>
        <taxon>Bacteria</taxon>
        <taxon>Bacillati</taxon>
        <taxon>Actinomycetota</taxon>
        <taxon>Thermoleophilia</taxon>
        <taxon>Solirubrobacterales</taxon>
        <taxon>Paraconexibacteraceae</taxon>
        <taxon>Paraconexibacter</taxon>
    </lineage>
</organism>
<protein>
    <recommendedName>
        <fullName evidence="1">VOC domain-containing protein</fullName>
    </recommendedName>
</protein>
<dbReference type="InterPro" id="IPR029068">
    <property type="entry name" value="Glyas_Bleomycin-R_OHBP_Dase"/>
</dbReference>
<dbReference type="InterPro" id="IPR052164">
    <property type="entry name" value="Anthracycline_SecMetBiosynth"/>
</dbReference>
<dbReference type="PANTHER" id="PTHR33993">
    <property type="entry name" value="GLYOXALASE-RELATED"/>
    <property type="match status" value="1"/>
</dbReference>
<dbReference type="AlphaFoldDB" id="A0AAU7AYK4"/>
<dbReference type="KEGG" id="parq:DSM112329_03579"/>
<dbReference type="EMBL" id="CP114014">
    <property type="protein sequence ID" value="XAY06702.1"/>
    <property type="molecule type" value="Genomic_DNA"/>
</dbReference>